<gene>
    <name evidence="6" type="ORF">N789_13095</name>
</gene>
<keyword evidence="3" id="KW-0472">Membrane</keyword>
<dbReference type="EMBL" id="AVCI01000009">
    <property type="protein sequence ID" value="KFN42570.1"/>
    <property type="molecule type" value="Genomic_DNA"/>
</dbReference>
<dbReference type="SUPFAM" id="SSF56925">
    <property type="entry name" value="OMPA-like"/>
    <property type="match status" value="1"/>
</dbReference>
<comment type="caution">
    <text evidence="6">The sequence shown here is derived from an EMBL/GenBank/DDBJ whole genome shotgun (WGS) entry which is preliminary data.</text>
</comment>
<dbReference type="InterPro" id="IPR011250">
    <property type="entry name" value="OMP/PagP_B-barrel"/>
</dbReference>
<dbReference type="Pfam" id="PF13505">
    <property type="entry name" value="OMP_b-brl"/>
    <property type="match status" value="1"/>
</dbReference>
<feature type="signal peptide" evidence="4">
    <location>
        <begin position="1"/>
        <end position="22"/>
    </location>
</feature>
<accession>A0A091BDU3</accession>
<evidence type="ECO:0000259" key="5">
    <source>
        <dbReference type="Pfam" id="PF13505"/>
    </source>
</evidence>
<dbReference type="GO" id="GO:0016020">
    <property type="term" value="C:membrane"/>
    <property type="evidence" value="ECO:0007669"/>
    <property type="project" value="UniProtKB-SubCell"/>
</dbReference>
<dbReference type="eggNOG" id="COG3637">
    <property type="taxonomic scope" value="Bacteria"/>
</dbReference>
<dbReference type="AlphaFoldDB" id="A0A091BDU3"/>
<name>A0A091BDU3_9GAMM</name>
<dbReference type="PATRIC" id="fig|1121015.4.peg.2090"/>
<dbReference type="Proteomes" id="UP000029385">
    <property type="component" value="Unassembled WGS sequence"/>
</dbReference>
<dbReference type="PANTHER" id="PTHR34001">
    <property type="entry name" value="BLL7405 PROTEIN"/>
    <property type="match status" value="1"/>
</dbReference>
<evidence type="ECO:0000256" key="1">
    <source>
        <dbReference type="ARBA" id="ARBA00004370"/>
    </source>
</evidence>
<dbReference type="InterPro" id="IPR051692">
    <property type="entry name" value="OMP-like"/>
</dbReference>
<sequence>MKKPCTLSLLALSLAIAGPAAADDAWDGIYVGLNAGHANGSADTRFDPLPSPTAFVNLRPTTLTPDPSGSVYGAQLGYNWQTKHFLIGFEADIGWANADGAARSTPIVQNNGTPFPGAGYISATADMRSFSTMRLRLGYANDAWAFYATGGFADANIKNTAVTDFRPTGTTTYTGVKDNSQTGTVFGLGAEWKATERFSFKLEAMRYRLGTETLVADAAPALPPFQMRYTWENKGNLIRLGVNYHF</sequence>
<organism evidence="6 7">
    <name type="scientific">Arenimonas oryziterrae DSM 21050 = YC6267</name>
    <dbReference type="NCBI Taxonomy" id="1121015"/>
    <lineage>
        <taxon>Bacteria</taxon>
        <taxon>Pseudomonadati</taxon>
        <taxon>Pseudomonadota</taxon>
        <taxon>Gammaproteobacteria</taxon>
        <taxon>Lysobacterales</taxon>
        <taxon>Lysobacteraceae</taxon>
        <taxon>Arenimonas</taxon>
    </lineage>
</organism>
<evidence type="ECO:0000256" key="3">
    <source>
        <dbReference type="ARBA" id="ARBA00023136"/>
    </source>
</evidence>
<dbReference type="OrthoDB" id="9815357at2"/>
<protein>
    <recommendedName>
        <fullName evidence="5">Outer membrane protein beta-barrel domain-containing protein</fullName>
    </recommendedName>
</protein>
<dbReference type="STRING" id="1121015.GCA_000420545_02661"/>
<keyword evidence="7" id="KW-1185">Reference proteome</keyword>
<evidence type="ECO:0000313" key="6">
    <source>
        <dbReference type="EMBL" id="KFN42570.1"/>
    </source>
</evidence>
<evidence type="ECO:0000256" key="2">
    <source>
        <dbReference type="ARBA" id="ARBA00022729"/>
    </source>
</evidence>
<evidence type="ECO:0000256" key="4">
    <source>
        <dbReference type="SAM" id="SignalP"/>
    </source>
</evidence>
<feature type="chain" id="PRO_5001869632" description="Outer membrane protein beta-barrel domain-containing protein" evidence="4">
    <location>
        <begin position="23"/>
        <end position="246"/>
    </location>
</feature>
<reference evidence="6 7" key="1">
    <citation type="submission" date="2013-09" db="EMBL/GenBank/DDBJ databases">
        <title>Genome sequencing of Arenimonas oryziterrae.</title>
        <authorList>
            <person name="Chen F."/>
            <person name="Wang G."/>
        </authorList>
    </citation>
    <scope>NUCLEOTIDE SEQUENCE [LARGE SCALE GENOMIC DNA]</scope>
    <source>
        <strain evidence="6 7">YC6267</strain>
    </source>
</reference>
<dbReference type="Gene3D" id="2.40.160.20">
    <property type="match status" value="1"/>
</dbReference>
<dbReference type="PANTHER" id="PTHR34001:SF3">
    <property type="entry name" value="BLL7405 PROTEIN"/>
    <property type="match status" value="1"/>
</dbReference>
<feature type="domain" description="Outer membrane protein beta-barrel" evidence="5">
    <location>
        <begin position="9"/>
        <end position="246"/>
    </location>
</feature>
<keyword evidence="2 4" id="KW-0732">Signal</keyword>
<proteinExistence type="predicted"/>
<dbReference type="RefSeq" id="WP_022970266.1">
    <property type="nucleotide sequence ID" value="NZ_ATVD01000006.1"/>
</dbReference>
<evidence type="ECO:0000313" key="7">
    <source>
        <dbReference type="Proteomes" id="UP000029385"/>
    </source>
</evidence>
<dbReference type="InterPro" id="IPR027385">
    <property type="entry name" value="Beta-barrel_OMP"/>
</dbReference>
<comment type="subcellular location">
    <subcellularLocation>
        <location evidence="1">Membrane</location>
    </subcellularLocation>
</comment>